<keyword evidence="3" id="KW-1185">Reference proteome</keyword>
<accession>A0ABS1IVZ9</accession>
<comment type="caution">
    <text evidence="2">The sequence shown here is derived from an EMBL/GenBank/DDBJ whole genome shotgun (WGS) entry which is preliminary data.</text>
</comment>
<protein>
    <recommendedName>
        <fullName evidence="1">Phage neck terminator protein gp12-like domain-containing protein</fullName>
    </recommendedName>
</protein>
<sequence>MSNDSTSAGYLTPTGIEPTYDEALEREISRWIRGVTGLEVNKVFPRWTETQPKIPNSGVTWCEFGITAIPQDYSPAHVQNDSEHSEQWSHESISVICCFYGPSGQRTATLFRDGMAVAQNNEELNVTAGLTLLECGRIISVPELINNTWVRRYDITVTLRRKTIREYNIKSLVDSPVKIFGE</sequence>
<evidence type="ECO:0000313" key="2">
    <source>
        <dbReference type="EMBL" id="MBK5145847.1"/>
    </source>
</evidence>
<dbReference type="EMBL" id="JADRCR010000017">
    <property type="protein sequence ID" value="MBK5145847.1"/>
    <property type="molecule type" value="Genomic_DNA"/>
</dbReference>
<proteinExistence type="predicted"/>
<dbReference type="RefSeq" id="WP_218468604.1">
    <property type="nucleotide sequence ID" value="NZ_JADRCR010000017.1"/>
</dbReference>
<organism evidence="2 3">
    <name type="scientific">Limnobaculum allomyrinae</name>
    <dbReference type="NCBI Taxonomy" id="2791986"/>
    <lineage>
        <taxon>Bacteria</taxon>
        <taxon>Pseudomonadati</taxon>
        <taxon>Pseudomonadota</taxon>
        <taxon>Gammaproteobacteria</taxon>
        <taxon>Enterobacterales</taxon>
        <taxon>Budviciaceae</taxon>
        <taxon>Limnobaculum</taxon>
    </lineage>
</organism>
<dbReference type="Proteomes" id="UP001296921">
    <property type="component" value="Unassembled WGS sequence"/>
</dbReference>
<gene>
    <name evidence="2" type="ORF">I2494_19450</name>
</gene>
<feature type="domain" description="Phage neck terminator protein gp12-like" evidence="1">
    <location>
        <begin position="23"/>
        <end position="179"/>
    </location>
</feature>
<reference evidence="2 3" key="1">
    <citation type="submission" date="2020-11" db="EMBL/GenBank/DDBJ databases">
        <title>Insectihabitans protaetiae gen. nov. sp. nov. and Insectihabitans allomyrinae sp. nov., isolated from larvae of Protaetia brevitarsis seulensis and Allomyrina dichotoma, respectively.</title>
        <authorList>
            <person name="Lee S.D."/>
            <person name="Byeon Y.-S."/>
            <person name="Kim S.-M."/>
            <person name="Yang H.L."/>
            <person name="Kim I.S."/>
        </authorList>
    </citation>
    <scope>NUCLEOTIDE SEQUENCE [LARGE SCALE GENOMIC DNA]</scope>
    <source>
        <strain evidence="2 3">BWR-B9</strain>
    </source>
</reference>
<dbReference type="Pfam" id="PF23961">
    <property type="entry name" value="Phage_tail_terminator_9"/>
    <property type="match status" value="1"/>
</dbReference>
<evidence type="ECO:0000313" key="3">
    <source>
        <dbReference type="Proteomes" id="UP001296921"/>
    </source>
</evidence>
<dbReference type="InterPro" id="IPR057087">
    <property type="entry name" value="Gp12-like"/>
</dbReference>
<name>A0ABS1IVZ9_9GAMM</name>
<evidence type="ECO:0000259" key="1">
    <source>
        <dbReference type="Pfam" id="PF23961"/>
    </source>
</evidence>